<dbReference type="AlphaFoldDB" id="A0A0E0FAE6"/>
<feature type="region of interest" description="Disordered" evidence="1">
    <location>
        <begin position="211"/>
        <end position="256"/>
    </location>
</feature>
<name>A0A0E0FAE6_9ORYZ</name>
<evidence type="ECO:0000313" key="2">
    <source>
        <dbReference type="EnsemblPlants" id="OMERI12G03670.1"/>
    </source>
</evidence>
<proteinExistence type="predicted"/>
<dbReference type="EnsemblPlants" id="OMERI12G03670.1">
    <property type="protein sequence ID" value="OMERI12G03670.1"/>
    <property type="gene ID" value="OMERI12G03670"/>
</dbReference>
<accession>A0A0E0FAE6</accession>
<dbReference type="Proteomes" id="UP000008021">
    <property type="component" value="Chromosome 12"/>
</dbReference>
<protein>
    <submittedName>
        <fullName evidence="2">Uncharacterized protein</fullName>
    </submittedName>
</protein>
<evidence type="ECO:0000256" key="1">
    <source>
        <dbReference type="SAM" id="MobiDB-lite"/>
    </source>
</evidence>
<reference evidence="2" key="2">
    <citation type="submission" date="2018-05" db="EMBL/GenBank/DDBJ databases">
        <title>OmerRS3 (Oryza meridionalis Reference Sequence Version 3).</title>
        <authorList>
            <person name="Zhang J."/>
            <person name="Kudrna D."/>
            <person name="Lee S."/>
            <person name="Talag J."/>
            <person name="Welchert J."/>
            <person name="Wing R.A."/>
        </authorList>
    </citation>
    <scope>NUCLEOTIDE SEQUENCE [LARGE SCALE GENOMIC DNA]</scope>
    <source>
        <strain evidence="2">cv. OR44</strain>
    </source>
</reference>
<dbReference type="Gramene" id="OMERI12G03670.1">
    <property type="protein sequence ID" value="OMERI12G03670.1"/>
    <property type="gene ID" value="OMERI12G03670"/>
</dbReference>
<reference evidence="2" key="1">
    <citation type="submission" date="2015-04" db="UniProtKB">
        <authorList>
            <consortium name="EnsemblPlants"/>
        </authorList>
    </citation>
    <scope>IDENTIFICATION</scope>
</reference>
<dbReference type="HOGENOM" id="CLU_971067_0_0_1"/>
<organism evidence="2">
    <name type="scientific">Oryza meridionalis</name>
    <dbReference type="NCBI Taxonomy" id="40149"/>
    <lineage>
        <taxon>Eukaryota</taxon>
        <taxon>Viridiplantae</taxon>
        <taxon>Streptophyta</taxon>
        <taxon>Embryophyta</taxon>
        <taxon>Tracheophyta</taxon>
        <taxon>Spermatophyta</taxon>
        <taxon>Magnoliopsida</taxon>
        <taxon>Liliopsida</taxon>
        <taxon>Poales</taxon>
        <taxon>Poaceae</taxon>
        <taxon>BOP clade</taxon>
        <taxon>Oryzoideae</taxon>
        <taxon>Oryzeae</taxon>
        <taxon>Oryzinae</taxon>
        <taxon>Oryza</taxon>
    </lineage>
</organism>
<sequence length="287" mass="30940">MRTIIAAGERGRGHAKLLGRWRRQRAARTEAEWVAGGGGRAPRAAEAEAEQVAGSGGARSGSRWQRRRQKALFGAAAARDGDASFVSSHHNRRADHAYSSSSSMRAMAASIGEDGGKRRKLGTKRAVAAGALAIASSFEAAFHICPAFAAAGACSWRPSRLDRALAPPHGAGSDDALGAMLSAGVFDSVLRDALRVAHCFNRSLANLLQRPRRRRPARDWAPPLPGPGDALDVSSRRTRLAESPPSPRYARDHDHERLREVQADDKFYNKNDIYHLSGTVNLLKIVS</sequence>
<keyword evidence="3" id="KW-1185">Reference proteome</keyword>
<evidence type="ECO:0000313" key="3">
    <source>
        <dbReference type="Proteomes" id="UP000008021"/>
    </source>
</evidence>